<dbReference type="Proteomes" id="UP000216533">
    <property type="component" value="Unassembled WGS sequence"/>
</dbReference>
<sequence>MRILAIAEAIGPLAAAHAATALARGAVAAGCPAGNLAAVPLAEAGPGFGEVWAALEGQPLERSITDEPAERWSVPSRDSLAVGVSRLGVEDTFPPPVSSALLGEHLVAELSGGMPSRVVLDLTGTDSHDLGRGFLNAVAGAGLASTELVGILPSDQTDLPLLGLQGATAKAGYAAGLAVGEVLALERQAEATAAELTAAHAAQDDAASLPGSGAQGGLGFAAALLGARLVSGPAYLAETLRLDQSLRRSDLVLLAVPSLDVASEPGPVTDMVLAMAAEAMVPVVGISPVVAIAARELRLRGFESAAAFGPANGDPAAAEQAVSETVSRVVRGWLR</sequence>
<dbReference type="RefSeq" id="WP_094449830.1">
    <property type="nucleotide sequence ID" value="NZ_NMVI01000008.1"/>
</dbReference>
<organism evidence="1 2">
    <name type="scientific">Parenemella sanctibonifatiensis</name>
    <dbReference type="NCBI Taxonomy" id="2016505"/>
    <lineage>
        <taxon>Bacteria</taxon>
        <taxon>Bacillati</taxon>
        <taxon>Actinomycetota</taxon>
        <taxon>Actinomycetes</taxon>
        <taxon>Propionibacteriales</taxon>
        <taxon>Propionibacteriaceae</taxon>
        <taxon>Parenemella</taxon>
    </lineage>
</organism>
<proteinExistence type="predicted"/>
<reference evidence="1 2" key="1">
    <citation type="submission" date="2017-07" db="EMBL/GenBank/DDBJ databases">
        <title>Draft whole genome sequences of clinical Proprionibacteriaceae strains.</title>
        <authorList>
            <person name="Bernier A.-M."/>
            <person name="Bernard K."/>
            <person name="Domingo M.-C."/>
        </authorList>
    </citation>
    <scope>NUCLEOTIDE SEQUENCE [LARGE SCALE GENOMIC DNA]</scope>
    <source>
        <strain evidence="1 2">NML 160184</strain>
    </source>
</reference>
<dbReference type="InterPro" id="IPR004381">
    <property type="entry name" value="Glycerate_kinase"/>
</dbReference>
<dbReference type="GO" id="GO:0008887">
    <property type="term" value="F:glycerate kinase activity"/>
    <property type="evidence" value="ECO:0007669"/>
    <property type="project" value="InterPro"/>
</dbReference>
<dbReference type="EMBL" id="NMVI01000008">
    <property type="protein sequence ID" value="OYN89624.1"/>
    <property type="molecule type" value="Genomic_DNA"/>
</dbReference>
<comment type="caution">
    <text evidence="1">The sequence shown here is derived from an EMBL/GenBank/DDBJ whole genome shotgun (WGS) entry which is preliminary data.</text>
</comment>
<evidence type="ECO:0008006" key="3">
    <source>
        <dbReference type="Google" id="ProtNLM"/>
    </source>
</evidence>
<evidence type="ECO:0000313" key="1">
    <source>
        <dbReference type="EMBL" id="OYN89624.1"/>
    </source>
</evidence>
<name>A0A255EDK0_9ACTN</name>
<protein>
    <recommendedName>
        <fullName evidence="3">Glycerate kinase</fullName>
    </recommendedName>
</protein>
<dbReference type="PANTHER" id="PTHR21599:SF0">
    <property type="entry name" value="GLYCERATE KINASE"/>
    <property type="match status" value="1"/>
</dbReference>
<gene>
    <name evidence="1" type="ORF">CGZ92_02585</name>
</gene>
<evidence type="ECO:0000313" key="2">
    <source>
        <dbReference type="Proteomes" id="UP000216533"/>
    </source>
</evidence>
<dbReference type="InterPro" id="IPR036129">
    <property type="entry name" value="Glycerate_kinase_sf"/>
</dbReference>
<dbReference type="InterPro" id="IPR018193">
    <property type="entry name" value="Glyc_kinase_flavodox-like_fold"/>
</dbReference>
<dbReference type="Pfam" id="PF02595">
    <property type="entry name" value="Gly_kinase"/>
    <property type="match status" value="1"/>
</dbReference>
<dbReference type="GO" id="GO:0031388">
    <property type="term" value="P:organic acid phosphorylation"/>
    <property type="evidence" value="ECO:0007669"/>
    <property type="project" value="InterPro"/>
</dbReference>
<dbReference type="SUPFAM" id="SSF110738">
    <property type="entry name" value="Glycerate kinase I"/>
    <property type="match status" value="1"/>
</dbReference>
<accession>A0A255EDK0</accession>
<dbReference type="AlphaFoldDB" id="A0A255EDK0"/>
<dbReference type="Gene3D" id="3.90.1510.10">
    <property type="entry name" value="Glycerate kinase, domain 2"/>
    <property type="match status" value="1"/>
</dbReference>
<dbReference type="PANTHER" id="PTHR21599">
    <property type="entry name" value="GLYCERATE KINASE"/>
    <property type="match status" value="1"/>
</dbReference>